<evidence type="ECO:0000313" key="3">
    <source>
        <dbReference type="EMBL" id="PZR05863.1"/>
    </source>
</evidence>
<reference evidence="3 4" key="1">
    <citation type="submission" date="2017-08" db="EMBL/GenBank/DDBJ databases">
        <title>Infants hospitalized years apart are colonized by the same room-sourced microbial strains.</title>
        <authorList>
            <person name="Brooks B."/>
            <person name="Olm M.R."/>
            <person name="Firek B.A."/>
            <person name="Baker R."/>
            <person name="Thomas B.C."/>
            <person name="Morowitz M.J."/>
            <person name="Banfield J.F."/>
        </authorList>
    </citation>
    <scope>NUCLEOTIDE SEQUENCE [LARGE SCALE GENOMIC DNA]</scope>
    <source>
        <strain evidence="3">S2_003_000_R1_3</strain>
    </source>
</reference>
<dbReference type="EMBL" id="QFRA01000004">
    <property type="protein sequence ID" value="PZR05863.1"/>
    <property type="molecule type" value="Genomic_DNA"/>
</dbReference>
<evidence type="ECO:0000256" key="1">
    <source>
        <dbReference type="ARBA" id="ARBA00006738"/>
    </source>
</evidence>
<dbReference type="HAMAP" id="MF_00048">
    <property type="entry name" value="UPF0102"/>
    <property type="match status" value="1"/>
</dbReference>
<gene>
    <name evidence="3" type="ORF">DI525_03045</name>
</gene>
<dbReference type="InterPro" id="IPR003509">
    <property type="entry name" value="UPF0102_YraN-like"/>
</dbReference>
<dbReference type="InterPro" id="IPR011856">
    <property type="entry name" value="tRNA_endonuc-like_dom_sf"/>
</dbReference>
<dbReference type="Gene3D" id="3.40.1350.10">
    <property type="match status" value="1"/>
</dbReference>
<dbReference type="AlphaFoldDB" id="A0A2W5SYY4"/>
<dbReference type="CDD" id="cd20736">
    <property type="entry name" value="PoNe_Nuclease"/>
    <property type="match status" value="1"/>
</dbReference>
<dbReference type="PANTHER" id="PTHR34039:SF1">
    <property type="entry name" value="UPF0102 PROTEIN YRAN"/>
    <property type="match status" value="1"/>
</dbReference>
<sequence>MGTDGSTQTQLCLDDDYVSAFVGSCSTQLLGRWGEDRAAEWLVRQGVVIVDRNWRFRGGELDIVTTMNSSVGNSPTVCAVVEVKTRRTQFFGGGVEAITRKKQQTLRRGMSQWLTAHPDVHPQFIRIDLIDIAVHPPSDGMPWRCSLEHFEEVA</sequence>
<protein>
    <recommendedName>
        <fullName evidence="2">UPF0102 protein DI525_03045</fullName>
    </recommendedName>
</protein>
<dbReference type="Pfam" id="PF02021">
    <property type="entry name" value="UPF0102"/>
    <property type="match status" value="1"/>
</dbReference>
<comment type="caution">
    <text evidence="3">The sequence shown here is derived from an EMBL/GenBank/DDBJ whole genome shotgun (WGS) entry which is preliminary data.</text>
</comment>
<dbReference type="InterPro" id="IPR011335">
    <property type="entry name" value="Restrct_endonuc-II-like"/>
</dbReference>
<dbReference type="Proteomes" id="UP000249432">
    <property type="component" value="Unassembled WGS sequence"/>
</dbReference>
<dbReference type="GO" id="GO:0003676">
    <property type="term" value="F:nucleic acid binding"/>
    <property type="evidence" value="ECO:0007669"/>
    <property type="project" value="InterPro"/>
</dbReference>
<organism evidence="3 4">
    <name type="scientific">Corynebacterium kroppenstedtii</name>
    <dbReference type="NCBI Taxonomy" id="161879"/>
    <lineage>
        <taxon>Bacteria</taxon>
        <taxon>Bacillati</taxon>
        <taxon>Actinomycetota</taxon>
        <taxon>Actinomycetes</taxon>
        <taxon>Mycobacteriales</taxon>
        <taxon>Corynebacteriaceae</taxon>
        <taxon>Corynebacterium</taxon>
    </lineage>
</organism>
<dbReference type="SUPFAM" id="SSF52980">
    <property type="entry name" value="Restriction endonuclease-like"/>
    <property type="match status" value="1"/>
</dbReference>
<dbReference type="RefSeq" id="WP_303734324.1">
    <property type="nucleotide sequence ID" value="NZ_CAKZHK010000009.1"/>
</dbReference>
<comment type="similarity">
    <text evidence="1 2">Belongs to the UPF0102 family.</text>
</comment>
<accession>A0A2W5SYY4</accession>
<dbReference type="PANTHER" id="PTHR34039">
    <property type="entry name" value="UPF0102 PROTEIN YRAN"/>
    <property type="match status" value="1"/>
</dbReference>
<evidence type="ECO:0000256" key="2">
    <source>
        <dbReference type="HAMAP-Rule" id="MF_00048"/>
    </source>
</evidence>
<proteinExistence type="inferred from homology"/>
<name>A0A2W5SYY4_9CORY</name>
<evidence type="ECO:0000313" key="4">
    <source>
        <dbReference type="Proteomes" id="UP000249432"/>
    </source>
</evidence>